<gene>
    <name evidence="4" type="ORF">F0562_003605</name>
</gene>
<evidence type="ECO:0000313" key="5">
    <source>
        <dbReference type="Proteomes" id="UP000325577"/>
    </source>
</evidence>
<organism evidence="4 5">
    <name type="scientific">Nyssa sinensis</name>
    <dbReference type="NCBI Taxonomy" id="561372"/>
    <lineage>
        <taxon>Eukaryota</taxon>
        <taxon>Viridiplantae</taxon>
        <taxon>Streptophyta</taxon>
        <taxon>Embryophyta</taxon>
        <taxon>Tracheophyta</taxon>
        <taxon>Spermatophyta</taxon>
        <taxon>Magnoliopsida</taxon>
        <taxon>eudicotyledons</taxon>
        <taxon>Gunneridae</taxon>
        <taxon>Pentapetalae</taxon>
        <taxon>asterids</taxon>
        <taxon>Cornales</taxon>
        <taxon>Nyssaceae</taxon>
        <taxon>Nyssa</taxon>
    </lineage>
</organism>
<reference evidence="4 5" key="1">
    <citation type="submission" date="2019-09" db="EMBL/GenBank/DDBJ databases">
        <title>A chromosome-level genome assembly of the Chinese tupelo Nyssa sinensis.</title>
        <authorList>
            <person name="Yang X."/>
            <person name="Kang M."/>
            <person name="Yang Y."/>
            <person name="Xiong H."/>
            <person name="Wang M."/>
            <person name="Zhang Z."/>
            <person name="Wang Z."/>
            <person name="Wu H."/>
            <person name="Ma T."/>
            <person name="Liu J."/>
            <person name="Xi Z."/>
        </authorList>
    </citation>
    <scope>NUCLEOTIDE SEQUENCE [LARGE SCALE GENOMIC DNA]</scope>
    <source>
        <strain evidence="4">J267</strain>
        <tissue evidence="4">Leaf</tissue>
    </source>
</reference>
<comment type="similarity">
    <text evidence="1">Belongs to the cytochrome P450 family.</text>
</comment>
<dbReference type="Gene3D" id="1.10.630.10">
    <property type="entry name" value="Cytochrome P450"/>
    <property type="match status" value="2"/>
</dbReference>
<dbReference type="PANTHER" id="PTHR24286:SF357">
    <property type="entry name" value="P450, PUTATIVE-RELATED"/>
    <property type="match status" value="1"/>
</dbReference>
<dbReference type="PRINTS" id="PR00359">
    <property type="entry name" value="BP450"/>
</dbReference>
<evidence type="ECO:0000313" key="4">
    <source>
        <dbReference type="EMBL" id="KAA8547186.1"/>
    </source>
</evidence>
<dbReference type="GO" id="GO:0016125">
    <property type="term" value="P:sterol metabolic process"/>
    <property type="evidence" value="ECO:0007669"/>
    <property type="project" value="TreeGrafter"/>
</dbReference>
<proteinExistence type="inferred from homology"/>
<dbReference type="InterPro" id="IPR002397">
    <property type="entry name" value="Cyt_P450_B"/>
</dbReference>
<name>A0A5J5BX70_9ASTE</name>
<keyword evidence="5" id="KW-1185">Reference proteome</keyword>
<dbReference type="GO" id="GO:0020037">
    <property type="term" value="F:heme binding"/>
    <property type="evidence" value="ECO:0007669"/>
    <property type="project" value="InterPro"/>
</dbReference>
<dbReference type="Pfam" id="PF00067">
    <property type="entry name" value="p450"/>
    <property type="match status" value="2"/>
</dbReference>
<protein>
    <submittedName>
        <fullName evidence="4">Uncharacterized protein</fullName>
    </submittedName>
</protein>
<evidence type="ECO:0000256" key="3">
    <source>
        <dbReference type="ARBA" id="ARBA00023004"/>
    </source>
</evidence>
<dbReference type="GO" id="GO:0005506">
    <property type="term" value="F:iron ion binding"/>
    <property type="evidence" value="ECO:0007669"/>
    <property type="project" value="InterPro"/>
</dbReference>
<dbReference type="OrthoDB" id="1372046at2759"/>
<accession>A0A5J5BX70</accession>
<evidence type="ECO:0000256" key="1">
    <source>
        <dbReference type="ARBA" id="ARBA00010617"/>
    </source>
</evidence>
<sequence length="387" mass="44157">MLACPEAARFVLVTQAHLFKPSYPRSKEQLIGPSAIFFHQGGYHTRMRKLVQASLSLDLIRNLVPAIEAIAVSTLESWCDGRVIDTFHEMKKVFDPPVKFTFDVAVLSIYGELDSDYKEKLKRNYWTLDKGYNCFPINLPGTLYHKAFLARRRLSQIISEIISERRERRFAQKNLLSSLLNYKDENGQLLTNDQIGDNIIGVLFAAQDTTASVLTWVLKYIHDDPQLLGAIKVVMESMRMASIISFTFREAAEDVEYNGFLIPKGWKVLPLFRIIHHNPDFFTNPEKFDPSRFEPISTKAVKPPCTGDHCRTSPRLGKEVESLDMPFQFNHVNVSLRELTIDMLKVRSGKALALTSVLNLHVLLAEEDRIDAHFGHSDKNNNGVKDY</sequence>
<dbReference type="GO" id="GO:0010295">
    <property type="term" value="F:(+)-abscisic acid 8'-hydroxylase activity"/>
    <property type="evidence" value="ECO:0007669"/>
    <property type="project" value="TreeGrafter"/>
</dbReference>
<keyword evidence="2" id="KW-0479">Metal-binding</keyword>
<evidence type="ECO:0000256" key="2">
    <source>
        <dbReference type="ARBA" id="ARBA00022723"/>
    </source>
</evidence>
<keyword evidence="3" id="KW-0408">Iron</keyword>
<dbReference type="EMBL" id="CM018032">
    <property type="protein sequence ID" value="KAA8547186.1"/>
    <property type="molecule type" value="Genomic_DNA"/>
</dbReference>
<dbReference type="PANTHER" id="PTHR24286">
    <property type="entry name" value="CYTOCHROME P450 26"/>
    <property type="match status" value="1"/>
</dbReference>
<dbReference type="Proteomes" id="UP000325577">
    <property type="component" value="Linkage Group LG1"/>
</dbReference>
<dbReference type="AlphaFoldDB" id="A0A5J5BX70"/>
<dbReference type="InterPro" id="IPR036396">
    <property type="entry name" value="Cyt_P450_sf"/>
</dbReference>
<dbReference type="SUPFAM" id="SSF48264">
    <property type="entry name" value="Cytochrome P450"/>
    <property type="match status" value="1"/>
</dbReference>
<dbReference type="InterPro" id="IPR001128">
    <property type="entry name" value="Cyt_P450"/>
</dbReference>